<dbReference type="STRING" id="329885.A0A4U0UUN2"/>
<dbReference type="EMBL" id="NAJP01000037">
    <property type="protein sequence ID" value="TKA39760.1"/>
    <property type="molecule type" value="Genomic_DNA"/>
</dbReference>
<evidence type="ECO:0000256" key="1">
    <source>
        <dbReference type="SAM" id="MobiDB-lite"/>
    </source>
</evidence>
<feature type="compositionally biased region" description="Polar residues" evidence="1">
    <location>
        <begin position="8"/>
        <end position="20"/>
    </location>
</feature>
<evidence type="ECO:0000313" key="2">
    <source>
        <dbReference type="EMBL" id="TKA39760.1"/>
    </source>
</evidence>
<name>A0A4U0UUN2_9PEZI</name>
<comment type="caution">
    <text evidence="2">The sequence shown here is derived from an EMBL/GenBank/DDBJ whole genome shotgun (WGS) entry which is preliminary data.</text>
</comment>
<protein>
    <submittedName>
        <fullName evidence="2">Uncharacterized protein</fullName>
    </submittedName>
</protein>
<dbReference type="Proteomes" id="UP000310066">
    <property type="component" value="Unassembled WGS sequence"/>
</dbReference>
<feature type="region of interest" description="Disordered" evidence="1">
    <location>
        <begin position="85"/>
        <end position="142"/>
    </location>
</feature>
<feature type="region of interest" description="Disordered" evidence="1">
    <location>
        <begin position="1"/>
        <end position="26"/>
    </location>
</feature>
<dbReference type="AlphaFoldDB" id="A0A4U0UUN2"/>
<accession>A0A4U0UUN2</accession>
<gene>
    <name evidence="2" type="ORF">B0A54_08397</name>
</gene>
<sequence>MKAFTPTMIPSESGQPSPASITPLPKPVAFLPMRRPSDSIASGQWKRKRSSVFRFNRKTAATLADIADSDPPAVIPDGKEVQNVPTTFVPGSLSRSNTLDRDNYHQSKASGTGTVHWLPDEEPRSPPRQHPQATSEGKRRSTFKQVFRDLRHSASARSFGSVAETPQRDSLGQRTSLFPLGSAATSLAKASKSSLNLLQSKASQISILSPRPREPRERLELRVTNFYQTPYSQRVANNRRTELNQIKVFVEEALLDDNDDTIMGFELNVPDHLPSSLLCPLNPKHKSGGNAICPMHGRKKLRTPGMSKAQTVAASKNGGPRIVYEGVAGEPGRRATQVTDVDGGRSPQSVPETCVHHIRLMAEVHTHLTTLLRIPHHDHETRIRNGFTLLAYITHSLEDPRVGAMREEFLRKLFGMGEQVLRFLEAAINRRHGSGKKVIAVGGLAEGFREYGGKRTATQVGQRHLRHYAVVASAQTAFGLAVGEGRRIAEACDVALLCAGVMMQVRLPGLITWNLPEIARQERRWEAEMQYYAIKGLQAAAQCFGHKFMRWPVEIRGQQVPGTGVQTGEVLDDWVAIDED</sequence>
<proteinExistence type="predicted"/>
<reference evidence="2 3" key="1">
    <citation type="submission" date="2017-03" db="EMBL/GenBank/DDBJ databases">
        <title>Genomes of endolithic fungi from Antarctica.</title>
        <authorList>
            <person name="Coleine C."/>
            <person name="Masonjones S."/>
            <person name="Stajich J.E."/>
        </authorList>
    </citation>
    <scope>NUCLEOTIDE SEQUENCE [LARGE SCALE GENOMIC DNA]</scope>
    <source>
        <strain evidence="2 3">CCFEE 5311</strain>
    </source>
</reference>
<evidence type="ECO:0000313" key="3">
    <source>
        <dbReference type="Proteomes" id="UP000310066"/>
    </source>
</evidence>
<dbReference type="OrthoDB" id="3817572at2759"/>
<organism evidence="2 3">
    <name type="scientific">Friedmanniomyces endolithicus</name>
    <dbReference type="NCBI Taxonomy" id="329885"/>
    <lineage>
        <taxon>Eukaryota</taxon>
        <taxon>Fungi</taxon>
        <taxon>Dikarya</taxon>
        <taxon>Ascomycota</taxon>
        <taxon>Pezizomycotina</taxon>
        <taxon>Dothideomycetes</taxon>
        <taxon>Dothideomycetidae</taxon>
        <taxon>Mycosphaerellales</taxon>
        <taxon>Teratosphaeriaceae</taxon>
        <taxon>Friedmanniomyces</taxon>
    </lineage>
</organism>